<protein>
    <recommendedName>
        <fullName evidence="2">Phosphoribosyl-ATP pyrophosphohydrolase</fullName>
    </recommendedName>
</protein>
<organism evidence="1">
    <name type="scientific">viral metagenome</name>
    <dbReference type="NCBI Taxonomy" id="1070528"/>
    <lineage>
        <taxon>unclassified sequences</taxon>
        <taxon>metagenomes</taxon>
        <taxon>organismal metagenomes</taxon>
    </lineage>
</organism>
<name>A0A6C0FCE8_9ZZZZ</name>
<sequence length="173" mass="19334">MAHQKVTIKMTTNFDKVCGFMRIMGQETPSAPVKPETIPEITNLRVSLIEEELNELKEAVKNHDFVEVLDALADILYVTYGAGAAWGVDLQKAFDLVHDSNMSKICTSIQEAEQTVKWYKDHPEKGYPSPEYRKADGDSNSYVVFEKSTGKILKSINYKSVQLSQIVLADAGC</sequence>
<dbReference type="InterPro" id="IPR023292">
    <property type="entry name" value="NTP_PyroPHydrolase-like_dom_sf"/>
</dbReference>
<dbReference type="InterPro" id="IPR021130">
    <property type="entry name" value="PRib-ATP_PPHydrolase-like"/>
</dbReference>
<dbReference type="SUPFAM" id="SSF101386">
    <property type="entry name" value="all-alpha NTP pyrophosphatases"/>
    <property type="match status" value="1"/>
</dbReference>
<proteinExistence type="predicted"/>
<dbReference type="Gene3D" id="1.10.3420.10">
    <property type="entry name" value="putative ntp pyrophosphohydrolase like domain"/>
    <property type="match status" value="1"/>
</dbReference>
<dbReference type="AlphaFoldDB" id="A0A6C0FCE8"/>
<evidence type="ECO:0008006" key="2">
    <source>
        <dbReference type="Google" id="ProtNLM"/>
    </source>
</evidence>
<dbReference type="InterPro" id="IPR033653">
    <property type="entry name" value="NTP-PPase_DR2231-like"/>
</dbReference>
<reference evidence="1" key="1">
    <citation type="journal article" date="2020" name="Nature">
        <title>Giant virus diversity and host interactions through global metagenomics.</title>
        <authorList>
            <person name="Schulz F."/>
            <person name="Roux S."/>
            <person name="Paez-Espino D."/>
            <person name="Jungbluth S."/>
            <person name="Walsh D.A."/>
            <person name="Denef V.J."/>
            <person name="McMahon K.D."/>
            <person name="Konstantinidis K.T."/>
            <person name="Eloe-Fadrosh E.A."/>
            <person name="Kyrpides N.C."/>
            <person name="Woyke T."/>
        </authorList>
    </citation>
    <scope>NUCLEOTIDE SEQUENCE</scope>
    <source>
        <strain evidence="1">GVMAG-S-ERX556101-89</strain>
    </source>
</reference>
<dbReference type="Pfam" id="PF01503">
    <property type="entry name" value="PRA-PH"/>
    <property type="match status" value="1"/>
</dbReference>
<dbReference type="CDD" id="cd11530">
    <property type="entry name" value="NTP-PPase_DR2231_like"/>
    <property type="match status" value="1"/>
</dbReference>
<dbReference type="EMBL" id="MN738829">
    <property type="protein sequence ID" value="QHT38229.1"/>
    <property type="molecule type" value="Genomic_DNA"/>
</dbReference>
<evidence type="ECO:0000313" key="1">
    <source>
        <dbReference type="EMBL" id="QHT38229.1"/>
    </source>
</evidence>
<accession>A0A6C0FCE8</accession>